<name>A0AAE0YRY5_9GAST</name>
<feature type="region of interest" description="Disordered" evidence="1">
    <location>
        <begin position="58"/>
        <end position="82"/>
    </location>
</feature>
<evidence type="ECO:0000313" key="2">
    <source>
        <dbReference type="EMBL" id="KAK3756184.1"/>
    </source>
</evidence>
<comment type="caution">
    <text evidence="2">The sequence shown here is derived from an EMBL/GenBank/DDBJ whole genome shotgun (WGS) entry which is preliminary data.</text>
</comment>
<reference evidence="2" key="1">
    <citation type="journal article" date="2023" name="G3 (Bethesda)">
        <title>A reference genome for the long-term kleptoplast-retaining sea slug Elysia crispata morphotype clarki.</title>
        <authorList>
            <person name="Eastman K.E."/>
            <person name="Pendleton A.L."/>
            <person name="Shaikh M.A."/>
            <person name="Suttiyut T."/>
            <person name="Ogas R."/>
            <person name="Tomko P."/>
            <person name="Gavelis G."/>
            <person name="Widhalm J.R."/>
            <person name="Wisecaver J.H."/>
        </authorList>
    </citation>
    <scope>NUCLEOTIDE SEQUENCE</scope>
    <source>
        <strain evidence="2">ECLA1</strain>
    </source>
</reference>
<proteinExistence type="predicted"/>
<protein>
    <submittedName>
        <fullName evidence="2">Uncharacterized protein</fullName>
    </submittedName>
</protein>
<dbReference type="EMBL" id="JAWDGP010005542">
    <property type="protein sequence ID" value="KAK3756184.1"/>
    <property type="molecule type" value="Genomic_DNA"/>
</dbReference>
<evidence type="ECO:0000313" key="3">
    <source>
        <dbReference type="Proteomes" id="UP001283361"/>
    </source>
</evidence>
<sequence length="118" mass="13316">MLKGRQRELRHFSSVAGPSSGEGAICLVLTPEILTSIGDSLREIHLITFQHKTKVMDDERSGNGFQNEIKENQESGSRTEVGRLTAQVYQKRTPQIKRTIGLAVKYELKGRYNELSQK</sequence>
<dbReference type="Proteomes" id="UP001283361">
    <property type="component" value="Unassembled WGS sequence"/>
</dbReference>
<dbReference type="AlphaFoldDB" id="A0AAE0YRY5"/>
<gene>
    <name evidence="2" type="ORF">RRG08_064290</name>
</gene>
<organism evidence="2 3">
    <name type="scientific">Elysia crispata</name>
    <name type="common">lettuce slug</name>
    <dbReference type="NCBI Taxonomy" id="231223"/>
    <lineage>
        <taxon>Eukaryota</taxon>
        <taxon>Metazoa</taxon>
        <taxon>Spiralia</taxon>
        <taxon>Lophotrochozoa</taxon>
        <taxon>Mollusca</taxon>
        <taxon>Gastropoda</taxon>
        <taxon>Heterobranchia</taxon>
        <taxon>Euthyneura</taxon>
        <taxon>Panpulmonata</taxon>
        <taxon>Sacoglossa</taxon>
        <taxon>Placobranchoidea</taxon>
        <taxon>Plakobranchidae</taxon>
        <taxon>Elysia</taxon>
    </lineage>
</organism>
<accession>A0AAE0YRY5</accession>
<evidence type="ECO:0000256" key="1">
    <source>
        <dbReference type="SAM" id="MobiDB-lite"/>
    </source>
</evidence>
<keyword evidence="3" id="KW-1185">Reference proteome</keyword>